<dbReference type="EMBL" id="DWYS01000102">
    <property type="protein sequence ID" value="HJB07921.1"/>
    <property type="molecule type" value="Genomic_DNA"/>
</dbReference>
<reference evidence="1" key="2">
    <citation type="submission" date="2021-04" db="EMBL/GenBank/DDBJ databases">
        <authorList>
            <person name="Gilroy R."/>
        </authorList>
    </citation>
    <scope>NUCLEOTIDE SEQUENCE</scope>
    <source>
        <strain evidence="1">CHK188-4685</strain>
    </source>
</reference>
<name>A0A9D2L8N7_9FIRM</name>
<dbReference type="Proteomes" id="UP000886804">
    <property type="component" value="Unassembled WGS sequence"/>
</dbReference>
<dbReference type="PRINTS" id="PR00413">
    <property type="entry name" value="HADHALOGNASE"/>
</dbReference>
<dbReference type="SUPFAM" id="SSF56784">
    <property type="entry name" value="HAD-like"/>
    <property type="match status" value="1"/>
</dbReference>
<dbReference type="Gene3D" id="3.40.50.1000">
    <property type="entry name" value="HAD superfamily/HAD-like"/>
    <property type="match status" value="1"/>
</dbReference>
<dbReference type="NCBIfam" id="TIGR01509">
    <property type="entry name" value="HAD-SF-IA-v3"/>
    <property type="match status" value="1"/>
</dbReference>
<dbReference type="PANTHER" id="PTHR18901:SF38">
    <property type="entry name" value="PSEUDOURIDINE-5'-PHOSPHATASE"/>
    <property type="match status" value="1"/>
</dbReference>
<dbReference type="InterPro" id="IPR006439">
    <property type="entry name" value="HAD-SF_hydro_IA"/>
</dbReference>
<gene>
    <name evidence="1" type="ORF">H9716_08675</name>
</gene>
<dbReference type="CDD" id="cd07505">
    <property type="entry name" value="HAD_BPGM-like"/>
    <property type="match status" value="1"/>
</dbReference>
<dbReference type="AlphaFoldDB" id="A0A9D2L8N7"/>
<evidence type="ECO:0000313" key="1">
    <source>
        <dbReference type="EMBL" id="HJB07921.1"/>
    </source>
</evidence>
<dbReference type="InterPro" id="IPR036412">
    <property type="entry name" value="HAD-like_sf"/>
</dbReference>
<comment type="caution">
    <text evidence="1">The sequence shown here is derived from an EMBL/GenBank/DDBJ whole genome shotgun (WGS) entry which is preliminary data.</text>
</comment>
<dbReference type="InterPro" id="IPR023214">
    <property type="entry name" value="HAD_sf"/>
</dbReference>
<dbReference type="Gene3D" id="1.10.150.240">
    <property type="entry name" value="Putative phosphatase, domain 2"/>
    <property type="match status" value="1"/>
</dbReference>
<proteinExistence type="predicted"/>
<organism evidence="1 2">
    <name type="scientific">Candidatus Enterocloster faecavium</name>
    <dbReference type="NCBI Taxonomy" id="2838560"/>
    <lineage>
        <taxon>Bacteria</taxon>
        <taxon>Bacillati</taxon>
        <taxon>Bacillota</taxon>
        <taxon>Clostridia</taxon>
        <taxon>Lachnospirales</taxon>
        <taxon>Lachnospiraceae</taxon>
        <taxon>Enterocloster</taxon>
    </lineage>
</organism>
<dbReference type="InterPro" id="IPR023198">
    <property type="entry name" value="PGP-like_dom2"/>
</dbReference>
<accession>A0A9D2L8N7</accession>
<reference evidence="1" key="1">
    <citation type="journal article" date="2021" name="PeerJ">
        <title>Extensive microbial diversity within the chicken gut microbiome revealed by metagenomics and culture.</title>
        <authorList>
            <person name="Gilroy R."/>
            <person name="Ravi A."/>
            <person name="Getino M."/>
            <person name="Pursley I."/>
            <person name="Horton D.L."/>
            <person name="Alikhan N.F."/>
            <person name="Baker D."/>
            <person name="Gharbi K."/>
            <person name="Hall N."/>
            <person name="Watson M."/>
            <person name="Adriaenssens E.M."/>
            <person name="Foster-Nyarko E."/>
            <person name="Jarju S."/>
            <person name="Secka A."/>
            <person name="Antonio M."/>
            <person name="Oren A."/>
            <person name="Chaudhuri R.R."/>
            <person name="La Ragione R."/>
            <person name="Hildebrand F."/>
            <person name="Pallen M.J."/>
        </authorList>
    </citation>
    <scope>NUCLEOTIDE SEQUENCE</scope>
    <source>
        <strain evidence="1">CHK188-4685</strain>
    </source>
</reference>
<evidence type="ECO:0000313" key="2">
    <source>
        <dbReference type="Proteomes" id="UP000886804"/>
    </source>
</evidence>
<protein>
    <submittedName>
        <fullName evidence="1">HAD family phosphatase</fullName>
    </submittedName>
</protein>
<dbReference type="SFLD" id="SFLDG01129">
    <property type="entry name" value="C1.5:_HAD__Beta-PGM__Phosphata"/>
    <property type="match status" value="1"/>
</dbReference>
<dbReference type="Pfam" id="PF00702">
    <property type="entry name" value="Hydrolase"/>
    <property type="match status" value="1"/>
</dbReference>
<dbReference type="SFLD" id="SFLDS00003">
    <property type="entry name" value="Haloacid_Dehalogenase"/>
    <property type="match status" value="1"/>
</dbReference>
<sequence length="235" mass="26218">MSYQVKAVIFDQDGLMFDTERLSVQAWNAVGAKYGITVTEEFFDYLKGGDRTRTMAMMKSAFGADFPCEKFLEEKRAYSYRQIEEQGVPVKKGLRELLVYLKEHGCKTGVATASSQSWTQRNVKEAGIDHLFDTYTYGEMVSHAKPDPEIFLLAAKMLGEKPEECLVLEDSFNGVEAGLTGGFLTVMVPDLSVPGPELKKRLTAECESLLGVIDLFEQGFFQFGTEGGRNDRNGK</sequence>
<dbReference type="PANTHER" id="PTHR18901">
    <property type="entry name" value="2-DEOXYGLUCOSE-6-PHOSPHATE PHOSPHATASE 2"/>
    <property type="match status" value="1"/>
</dbReference>